<evidence type="ECO:0000313" key="2">
    <source>
        <dbReference type="EMBL" id="SHI48898.1"/>
    </source>
</evidence>
<dbReference type="Pfam" id="PF03009">
    <property type="entry name" value="GDPD"/>
    <property type="match status" value="1"/>
</dbReference>
<evidence type="ECO:0000313" key="3">
    <source>
        <dbReference type="Proteomes" id="UP000184488"/>
    </source>
</evidence>
<name>A0A1M6BJX7_9FLAO</name>
<dbReference type="GO" id="GO:0008081">
    <property type="term" value="F:phosphoric diester hydrolase activity"/>
    <property type="evidence" value="ECO:0007669"/>
    <property type="project" value="InterPro"/>
</dbReference>
<dbReference type="STRING" id="415425.SAMN05444363_0802"/>
<protein>
    <submittedName>
        <fullName evidence="2">Glycerophosphoryl diester phosphodiesterase</fullName>
    </submittedName>
</protein>
<dbReference type="PROSITE" id="PS51704">
    <property type="entry name" value="GP_PDE"/>
    <property type="match status" value="1"/>
</dbReference>
<dbReference type="OrthoDB" id="384721at2"/>
<accession>A0A1M6BJX7</accession>
<feature type="domain" description="GP-PDE" evidence="1">
    <location>
        <begin position="1"/>
        <end position="221"/>
    </location>
</feature>
<dbReference type="AlphaFoldDB" id="A0A1M6BJX7"/>
<dbReference type="GO" id="GO:0006629">
    <property type="term" value="P:lipid metabolic process"/>
    <property type="evidence" value="ECO:0007669"/>
    <property type="project" value="InterPro"/>
</dbReference>
<dbReference type="PANTHER" id="PTHR46211:SF1">
    <property type="entry name" value="GLYCEROPHOSPHODIESTER PHOSPHODIESTERASE, CYTOPLASMIC"/>
    <property type="match status" value="1"/>
</dbReference>
<sequence length="221" mass="25063">MLRIGHRGAKGYVAENTLDSFGEAFLLGADGIELDVHLSEDGEVVVIHDKTVDRTIANASGVVRHFTSEELWRLGDVPTLNKVLHWVPKNKFINIEIKDKKATHPTVLLIENFTLNSDLLYRNIVVSSFDWEILRLVKALEPKIKIGVLIEDDLEAAFQFAKEMKAFSINPNYKSLTKEFVQKAHASQFKIHTWTVNHPEDITFVKNLGVDAIISDYPDRL</sequence>
<organism evidence="2 3">
    <name type="scientific">Flavobacterium terrae</name>
    <dbReference type="NCBI Taxonomy" id="415425"/>
    <lineage>
        <taxon>Bacteria</taxon>
        <taxon>Pseudomonadati</taxon>
        <taxon>Bacteroidota</taxon>
        <taxon>Flavobacteriia</taxon>
        <taxon>Flavobacteriales</taxon>
        <taxon>Flavobacteriaceae</taxon>
        <taxon>Flavobacterium</taxon>
    </lineage>
</organism>
<dbReference type="EMBL" id="FQZI01000001">
    <property type="protein sequence ID" value="SHI48898.1"/>
    <property type="molecule type" value="Genomic_DNA"/>
</dbReference>
<keyword evidence="3" id="KW-1185">Reference proteome</keyword>
<dbReference type="InterPro" id="IPR030395">
    <property type="entry name" value="GP_PDE_dom"/>
</dbReference>
<reference evidence="3" key="1">
    <citation type="submission" date="2016-11" db="EMBL/GenBank/DDBJ databases">
        <authorList>
            <person name="Varghese N."/>
            <person name="Submissions S."/>
        </authorList>
    </citation>
    <scope>NUCLEOTIDE SEQUENCE [LARGE SCALE GENOMIC DNA]</scope>
    <source>
        <strain evidence="3">DSM 18829</strain>
    </source>
</reference>
<evidence type="ECO:0000259" key="1">
    <source>
        <dbReference type="PROSITE" id="PS51704"/>
    </source>
</evidence>
<proteinExistence type="predicted"/>
<dbReference type="SUPFAM" id="SSF51695">
    <property type="entry name" value="PLC-like phosphodiesterases"/>
    <property type="match status" value="1"/>
</dbReference>
<dbReference type="PANTHER" id="PTHR46211">
    <property type="entry name" value="GLYCEROPHOSPHORYL DIESTER PHOSPHODIESTERASE"/>
    <property type="match status" value="1"/>
</dbReference>
<dbReference type="Proteomes" id="UP000184488">
    <property type="component" value="Unassembled WGS sequence"/>
</dbReference>
<dbReference type="RefSeq" id="WP_073308785.1">
    <property type="nucleotide sequence ID" value="NZ_FQZI01000001.1"/>
</dbReference>
<dbReference type="Gene3D" id="3.20.20.190">
    <property type="entry name" value="Phosphatidylinositol (PI) phosphodiesterase"/>
    <property type="match status" value="1"/>
</dbReference>
<dbReference type="InterPro" id="IPR017946">
    <property type="entry name" value="PLC-like_Pdiesterase_TIM-brl"/>
</dbReference>
<gene>
    <name evidence="2" type="ORF">SAMN05444363_0802</name>
</gene>